<dbReference type="GeneID" id="27327887"/>
<dbReference type="VEuPathDB" id="FungiDB:PV08_00804"/>
<feature type="region of interest" description="Disordered" evidence="1">
    <location>
        <begin position="1"/>
        <end position="59"/>
    </location>
</feature>
<evidence type="ECO:0000313" key="2">
    <source>
        <dbReference type="EMBL" id="KIW20229.1"/>
    </source>
</evidence>
<evidence type="ECO:0000256" key="1">
    <source>
        <dbReference type="SAM" id="MobiDB-lite"/>
    </source>
</evidence>
<accession>A0A0D2C9G9</accession>
<dbReference type="HOGENOM" id="CLU_2960753_0_0_1"/>
<feature type="compositionally biased region" description="Basic residues" evidence="1">
    <location>
        <begin position="35"/>
        <end position="52"/>
    </location>
</feature>
<gene>
    <name evidence="2" type="ORF">PV08_00804</name>
</gene>
<name>A0A0D2C9G9_9EURO</name>
<evidence type="ECO:0000313" key="3">
    <source>
        <dbReference type="Proteomes" id="UP000053328"/>
    </source>
</evidence>
<dbReference type="EMBL" id="KN847492">
    <property type="protein sequence ID" value="KIW20229.1"/>
    <property type="molecule type" value="Genomic_DNA"/>
</dbReference>
<reference evidence="2 3" key="1">
    <citation type="submission" date="2015-01" db="EMBL/GenBank/DDBJ databases">
        <title>The Genome Sequence of Exophiala spinifera CBS89968.</title>
        <authorList>
            <consortium name="The Broad Institute Genomics Platform"/>
            <person name="Cuomo C."/>
            <person name="de Hoog S."/>
            <person name="Gorbushina A."/>
            <person name="Stielow B."/>
            <person name="Teixiera M."/>
            <person name="Abouelleil A."/>
            <person name="Chapman S.B."/>
            <person name="Priest M."/>
            <person name="Young S.K."/>
            <person name="Wortman J."/>
            <person name="Nusbaum C."/>
            <person name="Birren B."/>
        </authorList>
    </citation>
    <scope>NUCLEOTIDE SEQUENCE [LARGE SCALE GENOMIC DNA]</scope>
    <source>
        <strain evidence="2 3">CBS 89968</strain>
    </source>
</reference>
<feature type="compositionally biased region" description="Acidic residues" evidence="1">
    <location>
        <begin position="12"/>
        <end position="30"/>
    </location>
</feature>
<dbReference type="AlphaFoldDB" id="A0A0D2C9G9"/>
<keyword evidence="3" id="KW-1185">Reference proteome</keyword>
<protein>
    <submittedName>
        <fullName evidence="2">Uncharacterized protein</fullName>
    </submittedName>
</protein>
<dbReference type="RefSeq" id="XP_016240445.1">
    <property type="nucleotide sequence ID" value="XM_016375169.1"/>
</dbReference>
<organism evidence="2 3">
    <name type="scientific">Exophiala spinifera</name>
    <dbReference type="NCBI Taxonomy" id="91928"/>
    <lineage>
        <taxon>Eukaryota</taxon>
        <taxon>Fungi</taxon>
        <taxon>Dikarya</taxon>
        <taxon>Ascomycota</taxon>
        <taxon>Pezizomycotina</taxon>
        <taxon>Eurotiomycetes</taxon>
        <taxon>Chaetothyriomycetidae</taxon>
        <taxon>Chaetothyriales</taxon>
        <taxon>Herpotrichiellaceae</taxon>
        <taxon>Exophiala</taxon>
    </lineage>
</organism>
<dbReference type="Proteomes" id="UP000053328">
    <property type="component" value="Unassembled WGS sequence"/>
</dbReference>
<proteinExistence type="predicted"/>
<sequence>MGLEKIVNALTDPDETAFDPDGDAEDDSDFELVSKKRKRAGGVRERSTRKHSRSDSDSG</sequence>